<evidence type="ECO:0000256" key="1">
    <source>
        <dbReference type="SAM" id="Phobius"/>
    </source>
</evidence>
<proteinExistence type="predicted"/>
<dbReference type="Pfam" id="PF04187">
    <property type="entry name" value="Cofac_haem_bdg"/>
    <property type="match status" value="1"/>
</dbReference>
<name>A0A1I0C864_9PROT</name>
<protein>
    <submittedName>
        <fullName evidence="3">Uncharacterized iron-regulated protein</fullName>
    </submittedName>
</protein>
<keyword evidence="1" id="KW-1133">Transmembrane helix</keyword>
<dbReference type="CDD" id="cd14727">
    <property type="entry name" value="ChanN-like"/>
    <property type="match status" value="1"/>
</dbReference>
<keyword evidence="1" id="KW-0472">Membrane</keyword>
<dbReference type="Gene3D" id="2.30.42.10">
    <property type="match status" value="1"/>
</dbReference>
<dbReference type="AlphaFoldDB" id="A0A1I0C864"/>
<feature type="transmembrane region" description="Helical" evidence="1">
    <location>
        <begin position="31"/>
        <end position="50"/>
    </location>
</feature>
<evidence type="ECO:0000259" key="2">
    <source>
        <dbReference type="SMART" id="SM00228"/>
    </source>
</evidence>
<dbReference type="Proteomes" id="UP000183339">
    <property type="component" value="Unassembled WGS sequence"/>
</dbReference>
<keyword evidence="1" id="KW-0812">Transmembrane</keyword>
<evidence type="ECO:0000313" key="4">
    <source>
        <dbReference type="Proteomes" id="UP000183339"/>
    </source>
</evidence>
<feature type="domain" description="PDZ" evidence="2">
    <location>
        <begin position="370"/>
        <end position="442"/>
    </location>
</feature>
<organism evidence="3 4">
    <name type="scientific">Nitrosospira multiformis</name>
    <dbReference type="NCBI Taxonomy" id="1231"/>
    <lineage>
        <taxon>Bacteria</taxon>
        <taxon>Pseudomonadati</taxon>
        <taxon>Pseudomonadota</taxon>
        <taxon>Betaproteobacteria</taxon>
        <taxon>Nitrosomonadales</taxon>
        <taxon>Nitrosomonadaceae</taxon>
        <taxon>Nitrosospira</taxon>
    </lineage>
</organism>
<dbReference type="InterPro" id="IPR001478">
    <property type="entry name" value="PDZ"/>
</dbReference>
<evidence type="ECO:0000313" key="3">
    <source>
        <dbReference type="EMBL" id="SET15662.1"/>
    </source>
</evidence>
<dbReference type="EMBL" id="FOHI01000003">
    <property type="protein sequence ID" value="SET15662.1"/>
    <property type="molecule type" value="Genomic_DNA"/>
</dbReference>
<dbReference type="SMART" id="SM00228">
    <property type="entry name" value="PDZ"/>
    <property type="match status" value="1"/>
</dbReference>
<accession>A0A1I0C864</accession>
<sequence length="457" mass="49656">MGSACSAATAAHVGAAGSISDKEYLLKIFKAVPVAPIFVFLVSTLFMGVFPDTAFAQTKPAAEKYKEDGGANKETSKEANKEVKGGECAPVAVWTVPGSGKISITDVIGRAVRQGVVLLGEAHDNPEHHRWQLQTLAALHAERPDMVIGFEMFPRRVQKVLDQWVAGELTEAQFLAASEWNTVWSTDAAMYMPLFHFARMNRVPMVALNIDTRLRRSVATKGFAGVPENEREGVTAPAEPSNAYLDYLLPIYGEHDRAGKKKAGASAGRDDPDFRRFVEGQQLWDRAMAQGIHSALDRSQRPLVVGIMGSGHIKYGYGVPHQLKHLGVTDVGMLLPWNSGTSCDLLTADIADAIFGTALPPLAADEHPRQRLGIRFEMAQDGGGARVLQVEKGSIAEKADIRESDLIIEAAGLPVKQLNDIVEIVKRQAPGTWLPLKLKRGSDTMEAVAKFSPMSKR</sequence>
<dbReference type="SUPFAM" id="SSF159501">
    <property type="entry name" value="EreA/ChaN-like"/>
    <property type="match status" value="1"/>
</dbReference>
<dbReference type="InterPro" id="IPR007314">
    <property type="entry name" value="Cofac_haem-bd_dom"/>
</dbReference>
<dbReference type="SUPFAM" id="SSF50156">
    <property type="entry name" value="PDZ domain-like"/>
    <property type="match status" value="1"/>
</dbReference>
<reference evidence="3 4" key="1">
    <citation type="submission" date="2016-10" db="EMBL/GenBank/DDBJ databases">
        <authorList>
            <person name="de Groot N.N."/>
        </authorList>
    </citation>
    <scope>NUCLEOTIDE SEQUENCE [LARGE SCALE GENOMIC DNA]</scope>
    <source>
        <strain evidence="3 4">Nl7</strain>
    </source>
</reference>
<dbReference type="Pfam" id="PF13180">
    <property type="entry name" value="PDZ_2"/>
    <property type="match status" value="1"/>
</dbReference>
<dbReference type="InterPro" id="IPR036034">
    <property type="entry name" value="PDZ_sf"/>
</dbReference>
<dbReference type="Gene3D" id="3.40.50.11550">
    <property type="match status" value="1"/>
</dbReference>
<gene>
    <name evidence="3" type="ORF">SAMN05216412_103326</name>
</gene>